<keyword evidence="4" id="KW-0274">FAD</keyword>
<dbReference type="InterPro" id="IPR012132">
    <property type="entry name" value="GMC_OxRdtase"/>
</dbReference>
<keyword evidence="7" id="KW-1185">Reference proteome</keyword>
<protein>
    <submittedName>
        <fullName evidence="6">Glucose-methanol-choline oxidoreductase</fullName>
    </submittedName>
</protein>
<evidence type="ECO:0000256" key="3">
    <source>
        <dbReference type="ARBA" id="ARBA00022630"/>
    </source>
</evidence>
<organism evidence="6 7">
    <name type="scientific">Kibdelosporangium persicum</name>
    <dbReference type="NCBI Taxonomy" id="2698649"/>
    <lineage>
        <taxon>Bacteria</taxon>
        <taxon>Bacillati</taxon>
        <taxon>Actinomycetota</taxon>
        <taxon>Actinomycetes</taxon>
        <taxon>Pseudonocardiales</taxon>
        <taxon>Pseudonocardiaceae</taxon>
        <taxon>Kibdelosporangium</taxon>
    </lineage>
</organism>
<dbReference type="PANTHER" id="PTHR11552">
    <property type="entry name" value="GLUCOSE-METHANOL-CHOLINE GMC OXIDOREDUCTASE"/>
    <property type="match status" value="1"/>
</dbReference>
<dbReference type="InterPro" id="IPR000172">
    <property type="entry name" value="GMC_OxRdtase_N"/>
</dbReference>
<name>A0ABX2F6P3_9PSEU</name>
<evidence type="ECO:0000256" key="1">
    <source>
        <dbReference type="ARBA" id="ARBA00001974"/>
    </source>
</evidence>
<dbReference type="Gene3D" id="3.30.560.10">
    <property type="entry name" value="Glucose Oxidase, domain 3"/>
    <property type="match status" value="1"/>
</dbReference>
<keyword evidence="3" id="KW-0285">Flavoprotein</keyword>
<evidence type="ECO:0000256" key="2">
    <source>
        <dbReference type="ARBA" id="ARBA00010790"/>
    </source>
</evidence>
<reference evidence="6 7" key="1">
    <citation type="submission" date="2020-01" db="EMBL/GenBank/DDBJ databases">
        <title>Kibdelosporangium persica a novel Actinomycetes from a hot desert in Iran.</title>
        <authorList>
            <person name="Safaei N."/>
            <person name="Zaburannyi N."/>
            <person name="Mueller R."/>
            <person name="Wink J."/>
        </authorList>
    </citation>
    <scope>NUCLEOTIDE SEQUENCE [LARGE SCALE GENOMIC DNA]</scope>
    <source>
        <strain evidence="6 7">4NS15</strain>
    </source>
</reference>
<dbReference type="Gene3D" id="3.50.50.60">
    <property type="entry name" value="FAD/NAD(P)-binding domain"/>
    <property type="match status" value="1"/>
</dbReference>
<dbReference type="InterPro" id="IPR036188">
    <property type="entry name" value="FAD/NAD-bd_sf"/>
</dbReference>
<accession>A0ABX2F6P3</accession>
<comment type="caution">
    <text evidence="6">The sequence shown here is derived from an EMBL/GenBank/DDBJ whole genome shotgun (WGS) entry which is preliminary data.</text>
</comment>
<dbReference type="InterPro" id="IPR007867">
    <property type="entry name" value="GMC_OxRtase_C"/>
</dbReference>
<sequence>MTEYDYIVVGAGAAGCVLANRLSADGAGVLLVEAGGSDLPEQVSDPAAWLGLMGGPIDWGYRSVPQPGLSSRSTVEPRGRAVGGTSNLYAMMHVRGHPSDFDNWAYQGAAGWSYQDVLPYFEGLSEPATHAGSLGNPASRAFIDACVELGYQELESFNSGSMMGAGWHQLDIAGGRRDSARTKYLEPVLERPGLTVLSGVRVTRLLVDGHTCTGVEYGTSRAYARGEVILAAGAIESPKLLMLSGIGHPGELAEFDIPVSVPLPGVGKNFHNHVLTGVMTEGCSDVPPPALNFSESALFTASDTRSQAPDIQLAFVHAPFYPSPNHPNSVSVLPGVVRPMSRGWVRLASADPFAHPVVHPNYLGDHADVERLVHAVRLARALVSTRAFSDWNKQELAPGGSVHGDRALETFVRRNADSYHHHAGSCRMGIDDLSVVDPSLRVHGVSGLRVADASVMPALPSCNPHTTVLMIAARAAALLKDS</sequence>
<comment type="similarity">
    <text evidence="2">Belongs to the GMC oxidoreductase family.</text>
</comment>
<comment type="cofactor">
    <cofactor evidence="1">
        <name>FAD</name>
        <dbReference type="ChEBI" id="CHEBI:57692"/>
    </cofactor>
</comment>
<dbReference type="EMBL" id="JAAATY010000012">
    <property type="protein sequence ID" value="NRN67029.1"/>
    <property type="molecule type" value="Genomic_DNA"/>
</dbReference>
<dbReference type="RefSeq" id="WP_173134081.1">
    <property type="nucleotide sequence ID" value="NZ_CBCSGW010000001.1"/>
</dbReference>
<dbReference type="SUPFAM" id="SSF51905">
    <property type="entry name" value="FAD/NAD(P)-binding domain"/>
    <property type="match status" value="1"/>
</dbReference>
<evidence type="ECO:0000256" key="4">
    <source>
        <dbReference type="ARBA" id="ARBA00022827"/>
    </source>
</evidence>
<proteinExistence type="inferred from homology"/>
<dbReference type="PROSITE" id="PS00624">
    <property type="entry name" value="GMC_OXRED_2"/>
    <property type="match status" value="1"/>
</dbReference>
<evidence type="ECO:0000313" key="6">
    <source>
        <dbReference type="EMBL" id="NRN67029.1"/>
    </source>
</evidence>
<evidence type="ECO:0000259" key="5">
    <source>
        <dbReference type="PROSITE" id="PS00624"/>
    </source>
</evidence>
<dbReference type="Proteomes" id="UP000763557">
    <property type="component" value="Unassembled WGS sequence"/>
</dbReference>
<feature type="domain" description="Glucose-methanol-choline oxidoreductase N-terminal" evidence="5">
    <location>
        <begin position="233"/>
        <end position="247"/>
    </location>
</feature>
<dbReference type="PIRSF" id="PIRSF000137">
    <property type="entry name" value="Alcohol_oxidase"/>
    <property type="match status" value="1"/>
</dbReference>
<gene>
    <name evidence="6" type="ORF">GC106_42620</name>
</gene>
<dbReference type="PANTHER" id="PTHR11552:SF147">
    <property type="entry name" value="CHOLINE DEHYDROGENASE, MITOCHONDRIAL"/>
    <property type="match status" value="1"/>
</dbReference>
<dbReference type="SUPFAM" id="SSF54373">
    <property type="entry name" value="FAD-linked reductases, C-terminal domain"/>
    <property type="match status" value="1"/>
</dbReference>
<evidence type="ECO:0000313" key="7">
    <source>
        <dbReference type="Proteomes" id="UP000763557"/>
    </source>
</evidence>
<dbReference type="Pfam" id="PF05199">
    <property type="entry name" value="GMC_oxred_C"/>
    <property type="match status" value="1"/>
</dbReference>
<dbReference type="Pfam" id="PF00732">
    <property type="entry name" value="GMC_oxred_N"/>
    <property type="match status" value="1"/>
</dbReference>